<dbReference type="Proteomes" id="UP000199446">
    <property type="component" value="Unassembled WGS sequence"/>
</dbReference>
<dbReference type="InterPro" id="IPR019734">
    <property type="entry name" value="TPR_rpt"/>
</dbReference>
<accession>A0A1G7E957</accession>
<keyword evidence="3" id="KW-1185">Reference proteome</keyword>
<dbReference type="AlphaFoldDB" id="A0A1G7E957"/>
<dbReference type="EMBL" id="FNBC01000005">
    <property type="protein sequence ID" value="SDE60173.1"/>
    <property type="molecule type" value="Genomic_DNA"/>
</dbReference>
<evidence type="ECO:0000313" key="2">
    <source>
        <dbReference type="EMBL" id="SDE60173.1"/>
    </source>
</evidence>
<organism evidence="2 3">
    <name type="scientific">Thermus arciformis</name>
    <dbReference type="NCBI Taxonomy" id="482827"/>
    <lineage>
        <taxon>Bacteria</taxon>
        <taxon>Thermotogati</taxon>
        <taxon>Deinococcota</taxon>
        <taxon>Deinococci</taxon>
        <taxon>Thermales</taxon>
        <taxon>Thermaceae</taxon>
        <taxon>Thermus</taxon>
    </lineage>
</organism>
<gene>
    <name evidence="2" type="ORF">SAMN04488243_1052</name>
</gene>
<evidence type="ECO:0000313" key="3">
    <source>
        <dbReference type="Proteomes" id="UP000199446"/>
    </source>
</evidence>
<sequence>MRWISGLLFLGLALAQGLVLPFEGPKGYGLAQAFAQGLKAPPPTLLALLLPDLPWRGSYELAGGLYTKAGARLARAVTGADWVLLGREEEGGLRLFLADAQGAKEALFPTPELAWLWLQGQGLAPRRSPLPAPGLPEERLRALAQGEDPDPLHQSALDLKEGRGSGLLEGLLPQRLLLLWQGRLPRAYEAFRLLAEGKREEALALAAAMGEGDVLERTAAHLLLRALEDERWKASARRLAEAFPELPLAWEEVSFAAFQEGQGKEAKEALLKALALRPDSWLYWTNLGWAYYLTGDLPRALLASERAVRLQPNATAYYNLGLFRAIYGDFLGAKAAYDRALRLDEGEDYPEALKDLEEREEPLALFFRAYLAERAGLEAKPLYEAFLEAHPKHPAAFAASRALKRLKTSQVRLQVLRFTLIPGDLEARPFRKGEAVFPMVRLEGLPYLGRGALETLLWQEGKVLAQEAKPLGFPPLTAALEETAPAVTLPEEGRYTLEVRYGEAQVLLPLEVGPESLARRLYALGLEARDLSGQALLTPKEALGPEGETLLLERTLKALKEAAPLATAPRFTTPLDQGPYKGRSVQELLQNPTPELVRAFYQAVLENPELLAENDVVNAFVEWLLGP</sequence>
<dbReference type="InterPro" id="IPR011990">
    <property type="entry name" value="TPR-like_helical_dom_sf"/>
</dbReference>
<keyword evidence="1" id="KW-0802">TPR repeat</keyword>
<feature type="repeat" description="TPR" evidence="1">
    <location>
        <begin position="247"/>
        <end position="280"/>
    </location>
</feature>
<reference evidence="3" key="1">
    <citation type="submission" date="2016-10" db="EMBL/GenBank/DDBJ databases">
        <authorList>
            <person name="Varghese N."/>
            <person name="Submissions S."/>
        </authorList>
    </citation>
    <scope>NUCLEOTIDE SEQUENCE [LARGE SCALE GENOMIC DNA]</scope>
    <source>
        <strain evidence="3">CGMCC 1.6992</strain>
    </source>
</reference>
<dbReference type="Gene3D" id="1.25.40.10">
    <property type="entry name" value="Tetratricopeptide repeat domain"/>
    <property type="match status" value="1"/>
</dbReference>
<dbReference type="STRING" id="482827.SAMN04488243_1052"/>
<protein>
    <submittedName>
        <fullName evidence="2">Uncharacterized protein</fullName>
    </submittedName>
</protein>
<proteinExistence type="predicted"/>
<dbReference type="RefSeq" id="WP_093005688.1">
    <property type="nucleotide sequence ID" value="NZ_FNBC01000005.1"/>
</dbReference>
<feature type="repeat" description="TPR" evidence="1">
    <location>
        <begin position="281"/>
        <end position="314"/>
    </location>
</feature>
<dbReference type="OrthoDB" id="9766710at2"/>
<evidence type="ECO:0000256" key="1">
    <source>
        <dbReference type="PROSITE-ProRule" id="PRU00339"/>
    </source>
</evidence>
<dbReference type="SUPFAM" id="SSF48452">
    <property type="entry name" value="TPR-like"/>
    <property type="match status" value="1"/>
</dbReference>
<name>A0A1G7E957_9DEIN</name>
<dbReference type="SMART" id="SM00028">
    <property type="entry name" value="TPR"/>
    <property type="match status" value="3"/>
</dbReference>
<dbReference type="PROSITE" id="PS50005">
    <property type="entry name" value="TPR"/>
    <property type="match status" value="2"/>
</dbReference>
<dbReference type="Pfam" id="PF13181">
    <property type="entry name" value="TPR_8"/>
    <property type="match status" value="1"/>
</dbReference>